<dbReference type="InterPro" id="IPR001356">
    <property type="entry name" value="HD"/>
</dbReference>
<dbReference type="PROSITE" id="PS50071">
    <property type="entry name" value="HOMEOBOX_2"/>
    <property type="match status" value="1"/>
</dbReference>
<reference evidence="6 7" key="1">
    <citation type="submission" date="2016-09" db="EMBL/GenBank/DDBJ databases">
        <title>Extensive genetic diversity and differential bi-allelic expression allows diatom success in the polar Southern Ocean.</title>
        <authorList>
            <consortium name="DOE Joint Genome Institute"/>
            <person name="Mock T."/>
            <person name="Otillar R.P."/>
            <person name="Strauss J."/>
            <person name="Dupont C."/>
            <person name="Frickenhaus S."/>
            <person name="Maumus F."/>
            <person name="Mcmullan M."/>
            <person name="Sanges R."/>
            <person name="Schmutz J."/>
            <person name="Toseland A."/>
            <person name="Valas R."/>
            <person name="Veluchamy A."/>
            <person name="Ward B.J."/>
            <person name="Allen A."/>
            <person name="Barry K."/>
            <person name="Falciatore A."/>
            <person name="Ferrante M."/>
            <person name="Fortunato A.E."/>
            <person name="Gloeckner G."/>
            <person name="Gruber A."/>
            <person name="Hipkin R."/>
            <person name="Janech M."/>
            <person name="Kroth P."/>
            <person name="Leese F."/>
            <person name="Lindquist E."/>
            <person name="Lyon B.R."/>
            <person name="Martin J."/>
            <person name="Mayer C."/>
            <person name="Parker M."/>
            <person name="Quesneville H."/>
            <person name="Raymond J."/>
            <person name="Uhlig C."/>
            <person name="Valentin K.U."/>
            <person name="Worden A.Z."/>
            <person name="Armbrust E.V."/>
            <person name="Bowler C."/>
            <person name="Green B."/>
            <person name="Moulton V."/>
            <person name="Van Oosterhout C."/>
            <person name="Grigoriev I."/>
        </authorList>
    </citation>
    <scope>NUCLEOTIDE SEQUENCE [LARGE SCALE GENOMIC DNA]</scope>
    <source>
        <strain evidence="6 7">CCMP1102</strain>
    </source>
</reference>
<dbReference type="InterPro" id="IPR009057">
    <property type="entry name" value="Homeodomain-like_sf"/>
</dbReference>
<protein>
    <recommendedName>
        <fullName evidence="5">Homeobox domain-containing protein</fullName>
    </recommendedName>
</protein>
<evidence type="ECO:0000256" key="3">
    <source>
        <dbReference type="ARBA" id="ARBA00023242"/>
    </source>
</evidence>
<dbReference type="SUPFAM" id="SSF46689">
    <property type="entry name" value="Homeodomain-like"/>
    <property type="match status" value="1"/>
</dbReference>
<keyword evidence="1 4" id="KW-0238">DNA-binding</keyword>
<organism evidence="6 7">
    <name type="scientific">Fragilariopsis cylindrus CCMP1102</name>
    <dbReference type="NCBI Taxonomy" id="635003"/>
    <lineage>
        <taxon>Eukaryota</taxon>
        <taxon>Sar</taxon>
        <taxon>Stramenopiles</taxon>
        <taxon>Ochrophyta</taxon>
        <taxon>Bacillariophyta</taxon>
        <taxon>Bacillariophyceae</taxon>
        <taxon>Bacillariophycidae</taxon>
        <taxon>Bacillariales</taxon>
        <taxon>Bacillariaceae</taxon>
        <taxon>Fragilariopsis</taxon>
    </lineage>
</organism>
<evidence type="ECO:0000313" key="7">
    <source>
        <dbReference type="Proteomes" id="UP000095751"/>
    </source>
</evidence>
<evidence type="ECO:0000256" key="1">
    <source>
        <dbReference type="ARBA" id="ARBA00023125"/>
    </source>
</evidence>
<feature type="domain" description="Homeobox" evidence="5">
    <location>
        <begin position="1"/>
        <end position="54"/>
    </location>
</feature>
<dbReference type="Gene3D" id="1.10.10.60">
    <property type="entry name" value="Homeodomain-like"/>
    <property type="match status" value="1"/>
</dbReference>
<keyword evidence="2 4" id="KW-0371">Homeobox</keyword>
<dbReference type="Proteomes" id="UP000095751">
    <property type="component" value="Unassembled WGS sequence"/>
</dbReference>
<dbReference type="GO" id="GO:0005634">
    <property type="term" value="C:nucleus"/>
    <property type="evidence" value="ECO:0007669"/>
    <property type="project" value="UniProtKB-SubCell"/>
</dbReference>
<dbReference type="EMBL" id="KV784360">
    <property type="protein sequence ID" value="OEU14723.1"/>
    <property type="molecule type" value="Genomic_DNA"/>
</dbReference>
<name>A0A1E7FA50_9STRA</name>
<feature type="non-terminal residue" evidence="6">
    <location>
        <position position="54"/>
    </location>
</feature>
<dbReference type="OrthoDB" id="10056939at2759"/>
<sequence length="54" mass="6330">KRSHNKGLSESAVEYLEAWMMSAEMIAKPYPTRSDKLEMMNETGLEIKQLEKWL</sequence>
<comment type="subcellular location">
    <subcellularLocation>
        <location evidence="4">Nucleus</location>
    </subcellularLocation>
</comment>
<evidence type="ECO:0000256" key="2">
    <source>
        <dbReference type="ARBA" id="ARBA00023155"/>
    </source>
</evidence>
<dbReference type="GO" id="GO:0003677">
    <property type="term" value="F:DNA binding"/>
    <property type="evidence" value="ECO:0007669"/>
    <property type="project" value="UniProtKB-UniRule"/>
</dbReference>
<dbReference type="Pfam" id="PF05920">
    <property type="entry name" value="Homeobox_KN"/>
    <property type="match status" value="1"/>
</dbReference>
<keyword evidence="3 4" id="KW-0539">Nucleus</keyword>
<evidence type="ECO:0000313" key="6">
    <source>
        <dbReference type="EMBL" id="OEU14723.1"/>
    </source>
</evidence>
<evidence type="ECO:0000256" key="4">
    <source>
        <dbReference type="PROSITE-ProRule" id="PRU00108"/>
    </source>
</evidence>
<evidence type="ECO:0000259" key="5">
    <source>
        <dbReference type="PROSITE" id="PS50071"/>
    </source>
</evidence>
<dbReference type="InParanoid" id="A0A1E7FA50"/>
<proteinExistence type="predicted"/>
<gene>
    <name evidence="6" type="ORF">FRACYDRAFT_155552</name>
</gene>
<keyword evidence="7" id="KW-1185">Reference proteome</keyword>
<dbReference type="AlphaFoldDB" id="A0A1E7FA50"/>
<accession>A0A1E7FA50</accession>
<dbReference type="InterPro" id="IPR008422">
    <property type="entry name" value="KN_HD"/>
</dbReference>
<dbReference type="GO" id="GO:0006355">
    <property type="term" value="P:regulation of DNA-templated transcription"/>
    <property type="evidence" value="ECO:0007669"/>
    <property type="project" value="InterPro"/>
</dbReference>
<feature type="non-terminal residue" evidence="6">
    <location>
        <position position="1"/>
    </location>
</feature>
<dbReference type="KEGG" id="fcy:FRACYDRAFT_155552"/>